<dbReference type="RefSeq" id="WP_072835832.1">
    <property type="nucleotide sequence ID" value="NZ_FQUU01000011.1"/>
</dbReference>
<name>A0A1M5BT38_9BACT</name>
<reference evidence="2 3" key="1">
    <citation type="submission" date="2016-11" db="EMBL/GenBank/DDBJ databases">
        <authorList>
            <person name="Jaros S."/>
            <person name="Januszkiewicz K."/>
            <person name="Wedrychowicz H."/>
        </authorList>
    </citation>
    <scope>NUCLEOTIDE SEQUENCE [LARGE SCALE GENOMIC DNA]</scope>
    <source>
        <strain evidence="2 3">DSM 18119</strain>
    </source>
</reference>
<organism evidence="2 3">
    <name type="scientific">Flavisolibacter ginsengisoli DSM 18119</name>
    <dbReference type="NCBI Taxonomy" id="1121884"/>
    <lineage>
        <taxon>Bacteria</taxon>
        <taxon>Pseudomonadati</taxon>
        <taxon>Bacteroidota</taxon>
        <taxon>Chitinophagia</taxon>
        <taxon>Chitinophagales</taxon>
        <taxon>Chitinophagaceae</taxon>
        <taxon>Flavisolibacter</taxon>
    </lineage>
</organism>
<keyword evidence="1" id="KW-0812">Transmembrane</keyword>
<dbReference type="AlphaFoldDB" id="A0A1M5BT38"/>
<proteinExistence type="predicted"/>
<accession>A0A1M5BT38</accession>
<dbReference type="EMBL" id="FQUU01000011">
    <property type="protein sequence ID" value="SHF45560.1"/>
    <property type="molecule type" value="Genomic_DNA"/>
</dbReference>
<feature type="transmembrane region" description="Helical" evidence="1">
    <location>
        <begin position="7"/>
        <end position="26"/>
    </location>
</feature>
<feature type="transmembrane region" description="Helical" evidence="1">
    <location>
        <begin position="46"/>
        <end position="66"/>
    </location>
</feature>
<protein>
    <submittedName>
        <fullName evidence="2">Uncharacterized protein</fullName>
    </submittedName>
</protein>
<keyword evidence="1" id="KW-0472">Membrane</keyword>
<evidence type="ECO:0000313" key="2">
    <source>
        <dbReference type="EMBL" id="SHF45560.1"/>
    </source>
</evidence>
<keyword evidence="1" id="KW-1133">Transmembrane helix</keyword>
<keyword evidence="3" id="KW-1185">Reference proteome</keyword>
<sequence length="92" mass="10642">MKTIRIILIILGYIFLFFQLAGFFQLLVVEGNERKELFDKQLPDQIAFFFGYCFLFYLSIACFVLANKLKKKIKKKADFDMVDGLGVDGNIS</sequence>
<gene>
    <name evidence="2" type="ORF">SAMN02745131_02663</name>
</gene>
<evidence type="ECO:0000256" key="1">
    <source>
        <dbReference type="SAM" id="Phobius"/>
    </source>
</evidence>
<dbReference type="Proteomes" id="UP000184048">
    <property type="component" value="Unassembled WGS sequence"/>
</dbReference>
<evidence type="ECO:0000313" key="3">
    <source>
        <dbReference type="Proteomes" id="UP000184048"/>
    </source>
</evidence>